<comment type="caution">
    <text evidence="10">The sequence shown here is derived from an EMBL/GenBank/DDBJ whole genome shotgun (WGS) entry which is preliminary data.</text>
</comment>
<dbReference type="PANTHER" id="PTHR46323:SF2">
    <property type="entry name" value="BETA-GALACTOSIDASE"/>
    <property type="match status" value="1"/>
</dbReference>
<evidence type="ECO:0000256" key="7">
    <source>
        <dbReference type="ARBA" id="ARBA00032230"/>
    </source>
</evidence>
<dbReference type="SUPFAM" id="SSF74650">
    <property type="entry name" value="Galactose mutarotase-like"/>
    <property type="match status" value="1"/>
</dbReference>
<dbReference type="Proteomes" id="UP000093501">
    <property type="component" value="Unassembled WGS sequence"/>
</dbReference>
<dbReference type="InterPro" id="IPR023232">
    <property type="entry name" value="Glyco_hydro_2_AS"/>
</dbReference>
<dbReference type="Gene3D" id="3.20.20.80">
    <property type="entry name" value="Glycosidases"/>
    <property type="match status" value="1"/>
</dbReference>
<organism evidence="10 11">
    <name type="scientific">Tessaracoccus lapidicaptus</name>
    <dbReference type="NCBI Taxonomy" id="1427523"/>
    <lineage>
        <taxon>Bacteria</taxon>
        <taxon>Bacillati</taxon>
        <taxon>Actinomycetota</taxon>
        <taxon>Actinomycetes</taxon>
        <taxon>Propionibacteriales</taxon>
        <taxon>Propionibacteriaceae</taxon>
        <taxon>Tessaracoccus</taxon>
    </lineage>
</organism>
<dbReference type="InterPro" id="IPR008979">
    <property type="entry name" value="Galactose-bd-like_sf"/>
</dbReference>
<sequence>MTFDRTRIADPTFFAENRLPAHSDHRWFADAHEASFGTSSFEQCLNGTWKFHHAKNPSLAPEGFEALDYDTDAWDDIRVPGHIQLQGYDRPQYANVQHPWDGYEDIWPGQIPQKYNPVGSYVTHFTLDTPPADGERVSISFKGAESTIAVWLNGAYVGYGGDAFTPSEFDITDHLVDGENKLAAQVIKWSGAAWIEDQDFYRFSGIFRDVMLYRRPRVHAEDLRTTTEVADDLASATVRLAVALQGEGSVRATLGGVGELTAGDDGVLSVAVDEPRLWSAEDPHLYDLTLEVLDASGAVVEVIPQRVGIRRFGIEDGVLKINGRRVVFNGVNRHEFGLQGRVMTREQTEADLRAMKAHNINAVRTSHYPNNSFLYELTDEYGLYVIDEMNLEAHGMWHAVVVGRVPLEGAVPGNLPEWRDILLDRASNMLERDKNHASIVMWSCGNESFGGTNLRDVADHFRSLDTRPVHYEGVHWDPRFPETTDVVSTMYTPAAGIEEFLASNREKPYILCEYAHTMGNSFGAVDKYIDLAYREPLFQGAFIWDFSDQAIALKDRHGREYFGYGGDCGEAPHDAEFSGNGIFFADHSPSPKLQEVKKLYQGLRIEISGDSFEVENRFLFTDTSAYRCVVTLAREGRVVARGTVDTEVEPGDTGNYPLPVDLPDAAGEYTVEVSFQLRRPTLWGAAGHEVAWEQAVFTIAGSTAPRSPARAPELIDGIHNFGVRGRHFTALFSKLYGGLVSYRYGLSSDGGRELLGGIPKPNFWHAPTSNERGWNMPFRDGQWLLASRYSEAAEAGPSARVIGDAVEVRYTYELPSQPSGECDVVYLVDGDGRIEVTMTVRPGDGLPDMPEFGLLLTTGADYQHLTWYGEGPEESYVDRRAGARLGVWSGDVAEQLTPYIRPQEAGNHTGVRWATVTDAHGAGLRFEYVDEPMEFSALPWTPWEVENAAHPVDLPPIQKTVLRPALMRRGVGGDDSWGSMTHPEYRLPEGQELVFRFAFQGIR</sequence>
<dbReference type="PRINTS" id="PR00132">
    <property type="entry name" value="GLHYDRLASE2"/>
</dbReference>
<evidence type="ECO:0000259" key="9">
    <source>
        <dbReference type="SMART" id="SM01038"/>
    </source>
</evidence>
<dbReference type="Gene3D" id="2.70.98.10">
    <property type="match status" value="1"/>
</dbReference>
<proteinExistence type="inferred from homology"/>
<dbReference type="InterPro" id="IPR006101">
    <property type="entry name" value="Glyco_hydro_2"/>
</dbReference>
<dbReference type="InterPro" id="IPR023230">
    <property type="entry name" value="Glyco_hydro_2_CS"/>
</dbReference>
<evidence type="ECO:0000256" key="5">
    <source>
        <dbReference type="ARBA" id="ARBA00022801"/>
    </source>
</evidence>
<dbReference type="Pfam" id="PF16353">
    <property type="entry name" value="LacZ_4"/>
    <property type="match status" value="1"/>
</dbReference>
<dbReference type="InterPro" id="IPR006104">
    <property type="entry name" value="Glyco_hydro_2_N"/>
</dbReference>
<evidence type="ECO:0000313" key="11">
    <source>
        <dbReference type="Proteomes" id="UP000093501"/>
    </source>
</evidence>
<protein>
    <recommendedName>
        <fullName evidence="4 8">Beta-galactosidase</fullName>
        <ecNumber evidence="3 8">3.2.1.23</ecNumber>
    </recommendedName>
    <alternativeName>
        <fullName evidence="7 8">Lactase</fullName>
    </alternativeName>
</protein>
<name>A0A1C0AQQ8_9ACTN</name>
<evidence type="ECO:0000313" key="10">
    <source>
        <dbReference type="EMBL" id="OCL36677.1"/>
    </source>
</evidence>
<dbReference type="SUPFAM" id="SSF49785">
    <property type="entry name" value="Galactose-binding domain-like"/>
    <property type="match status" value="1"/>
</dbReference>
<accession>A0A1C0AQQ8</accession>
<dbReference type="InterPro" id="IPR036156">
    <property type="entry name" value="Beta-gal/glucu_dom_sf"/>
</dbReference>
<evidence type="ECO:0000256" key="1">
    <source>
        <dbReference type="ARBA" id="ARBA00001412"/>
    </source>
</evidence>
<dbReference type="InterPro" id="IPR004199">
    <property type="entry name" value="B-gal_small/dom_5"/>
</dbReference>
<dbReference type="GO" id="GO:0009341">
    <property type="term" value="C:beta-galactosidase complex"/>
    <property type="evidence" value="ECO:0007669"/>
    <property type="project" value="InterPro"/>
</dbReference>
<evidence type="ECO:0000256" key="3">
    <source>
        <dbReference type="ARBA" id="ARBA00012756"/>
    </source>
</evidence>
<comment type="similarity">
    <text evidence="2 8">Belongs to the glycosyl hydrolase 2 family.</text>
</comment>
<dbReference type="InterPro" id="IPR032312">
    <property type="entry name" value="LacZ_4"/>
</dbReference>
<dbReference type="Pfam" id="PF02929">
    <property type="entry name" value="Bgal_small_N"/>
    <property type="match status" value="1"/>
</dbReference>
<dbReference type="InterPro" id="IPR011013">
    <property type="entry name" value="Gal_mutarotase_sf_dom"/>
</dbReference>
<dbReference type="InterPro" id="IPR014718">
    <property type="entry name" value="GH-type_carb-bd"/>
</dbReference>
<dbReference type="PROSITE" id="PS00719">
    <property type="entry name" value="GLYCOSYL_HYDROL_F2_1"/>
    <property type="match status" value="1"/>
</dbReference>
<dbReference type="SUPFAM" id="SSF49303">
    <property type="entry name" value="beta-Galactosidase/glucuronidase domain"/>
    <property type="match status" value="2"/>
</dbReference>
<dbReference type="PANTHER" id="PTHR46323">
    <property type="entry name" value="BETA-GALACTOSIDASE"/>
    <property type="match status" value="1"/>
</dbReference>
<dbReference type="GO" id="GO:0005990">
    <property type="term" value="P:lactose catabolic process"/>
    <property type="evidence" value="ECO:0007669"/>
    <property type="project" value="TreeGrafter"/>
</dbReference>
<dbReference type="SMART" id="SM01038">
    <property type="entry name" value="Bgal_small_N"/>
    <property type="match status" value="1"/>
</dbReference>
<dbReference type="InterPro" id="IPR017853">
    <property type="entry name" value="GH"/>
</dbReference>
<dbReference type="SUPFAM" id="SSF51445">
    <property type="entry name" value="(Trans)glycosidases"/>
    <property type="match status" value="1"/>
</dbReference>
<evidence type="ECO:0000256" key="4">
    <source>
        <dbReference type="ARBA" id="ARBA00013303"/>
    </source>
</evidence>
<dbReference type="Pfam" id="PF02837">
    <property type="entry name" value="Glyco_hydro_2_N"/>
    <property type="match status" value="1"/>
</dbReference>
<feature type="domain" description="Beta galactosidase small chain/" evidence="9">
    <location>
        <begin position="722"/>
        <end position="1000"/>
    </location>
</feature>
<dbReference type="InterPro" id="IPR006103">
    <property type="entry name" value="Glyco_hydro_2_cat"/>
</dbReference>
<keyword evidence="11" id="KW-1185">Reference proteome</keyword>
<keyword evidence="6 8" id="KW-0326">Glycosidase</keyword>
<dbReference type="Pfam" id="PF02836">
    <property type="entry name" value="Glyco_hydro_2_C"/>
    <property type="match status" value="1"/>
</dbReference>
<gene>
    <name evidence="10" type="ORF">BCR15_14050</name>
</gene>
<evidence type="ECO:0000256" key="6">
    <source>
        <dbReference type="ARBA" id="ARBA00023295"/>
    </source>
</evidence>
<dbReference type="GO" id="GO:0030246">
    <property type="term" value="F:carbohydrate binding"/>
    <property type="evidence" value="ECO:0007669"/>
    <property type="project" value="InterPro"/>
</dbReference>
<dbReference type="Gene3D" id="2.60.40.10">
    <property type="entry name" value="Immunoglobulins"/>
    <property type="match status" value="2"/>
</dbReference>
<comment type="catalytic activity">
    <reaction evidence="1 8">
        <text>Hydrolysis of terminal non-reducing beta-D-galactose residues in beta-D-galactosides.</text>
        <dbReference type="EC" id="3.2.1.23"/>
    </reaction>
</comment>
<dbReference type="RefSeq" id="WP_068750420.1">
    <property type="nucleotide sequence ID" value="NZ_MBQD01000010.1"/>
</dbReference>
<dbReference type="Pfam" id="PF00703">
    <property type="entry name" value="Glyco_hydro_2"/>
    <property type="match status" value="1"/>
</dbReference>
<evidence type="ECO:0000256" key="2">
    <source>
        <dbReference type="ARBA" id="ARBA00007401"/>
    </source>
</evidence>
<dbReference type="GO" id="GO:0004565">
    <property type="term" value="F:beta-galactosidase activity"/>
    <property type="evidence" value="ECO:0007669"/>
    <property type="project" value="UniProtKB-EC"/>
</dbReference>
<dbReference type="InterPro" id="IPR013783">
    <property type="entry name" value="Ig-like_fold"/>
</dbReference>
<dbReference type="InterPro" id="IPR006102">
    <property type="entry name" value="Ig-like_GH2"/>
</dbReference>
<dbReference type="EC" id="3.2.1.23" evidence="3 8"/>
<reference evidence="11" key="1">
    <citation type="submission" date="2016-07" db="EMBL/GenBank/DDBJ databases">
        <authorList>
            <person name="Florea S."/>
            <person name="Webb J.S."/>
            <person name="Jaromczyk J."/>
            <person name="Schardl C.L."/>
        </authorList>
    </citation>
    <scope>NUCLEOTIDE SEQUENCE [LARGE SCALE GENOMIC DNA]</scope>
    <source>
        <strain evidence="11">IPBSL-7</strain>
    </source>
</reference>
<keyword evidence="5 8" id="KW-0378">Hydrolase</keyword>
<evidence type="ECO:0000256" key="8">
    <source>
        <dbReference type="RuleBase" id="RU361154"/>
    </source>
</evidence>
<dbReference type="Gene3D" id="2.60.120.260">
    <property type="entry name" value="Galactose-binding domain-like"/>
    <property type="match status" value="1"/>
</dbReference>
<dbReference type="PROSITE" id="PS00608">
    <property type="entry name" value="GLYCOSYL_HYDROL_F2_2"/>
    <property type="match status" value="1"/>
</dbReference>
<dbReference type="EMBL" id="MBQD01000010">
    <property type="protein sequence ID" value="OCL36677.1"/>
    <property type="molecule type" value="Genomic_DNA"/>
</dbReference>
<dbReference type="AlphaFoldDB" id="A0A1C0AQQ8"/>
<dbReference type="InterPro" id="IPR050347">
    <property type="entry name" value="Bact_Beta-galactosidase"/>
</dbReference>